<name>A0A834HL26_RHYFE</name>
<comment type="caution">
    <text evidence="1">The sequence shown here is derived from an EMBL/GenBank/DDBJ whole genome shotgun (WGS) entry which is preliminary data.</text>
</comment>
<dbReference type="Proteomes" id="UP000625711">
    <property type="component" value="Unassembled WGS sequence"/>
</dbReference>
<feature type="non-terminal residue" evidence="1">
    <location>
        <position position="42"/>
    </location>
</feature>
<dbReference type="EMBL" id="JAACXV010022172">
    <property type="protein sequence ID" value="KAF7263329.1"/>
    <property type="molecule type" value="Genomic_DNA"/>
</dbReference>
<reference evidence="1" key="1">
    <citation type="submission" date="2020-08" db="EMBL/GenBank/DDBJ databases">
        <title>Genome sequencing and assembly of the red palm weevil Rhynchophorus ferrugineus.</title>
        <authorList>
            <person name="Dias G.B."/>
            <person name="Bergman C.M."/>
            <person name="Manee M."/>
        </authorList>
    </citation>
    <scope>NUCLEOTIDE SEQUENCE</scope>
    <source>
        <strain evidence="1">AA-2017</strain>
        <tissue evidence="1">Whole larva</tissue>
    </source>
</reference>
<protein>
    <submittedName>
        <fullName evidence="1">Uncharacterized protein</fullName>
    </submittedName>
</protein>
<keyword evidence="2" id="KW-1185">Reference proteome</keyword>
<evidence type="ECO:0000313" key="1">
    <source>
        <dbReference type="EMBL" id="KAF7263329.1"/>
    </source>
</evidence>
<evidence type="ECO:0000313" key="2">
    <source>
        <dbReference type="Proteomes" id="UP000625711"/>
    </source>
</evidence>
<organism evidence="1 2">
    <name type="scientific">Rhynchophorus ferrugineus</name>
    <name type="common">Red palm weevil</name>
    <name type="synonym">Curculio ferrugineus</name>
    <dbReference type="NCBI Taxonomy" id="354439"/>
    <lineage>
        <taxon>Eukaryota</taxon>
        <taxon>Metazoa</taxon>
        <taxon>Ecdysozoa</taxon>
        <taxon>Arthropoda</taxon>
        <taxon>Hexapoda</taxon>
        <taxon>Insecta</taxon>
        <taxon>Pterygota</taxon>
        <taxon>Neoptera</taxon>
        <taxon>Endopterygota</taxon>
        <taxon>Coleoptera</taxon>
        <taxon>Polyphaga</taxon>
        <taxon>Cucujiformia</taxon>
        <taxon>Curculionidae</taxon>
        <taxon>Dryophthorinae</taxon>
        <taxon>Rhynchophorus</taxon>
    </lineage>
</organism>
<gene>
    <name evidence="1" type="ORF">GWI33_002799</name>
</gene>
<dbReference type="AlphaFoldDB" id="A0A834HL26"/>
<proteinExistence type="predicted"/>
<sequence>MQFPWKLKTGRGATKHWGHRNCCSSNIKRANGVSRDAAPCRG</sequence>
<accession>A0A834HL26</accession>